<name>A0ACC0WBP7_9STRA</name>
<sequence>MSTNTLPSEVESSKSPAAFLSAADRFLLILTILFFLSLTTISGRILCRYYVGKRKCLSSTTSVPYQEAPDATSAAKAPYSSAPQNSTAPTNVESALMEEEGAEATSTGSEMRQRLFLLLHLCSEDEDHLVTTEGSQRQSVLPDEEQDRALFRLAVVPLCHRQANRRDFVIGRLQFPRVQQLLRHTPVQEGKRYRRPVQAFVPAVGDQRSNHGSRDASPSYRQRGEAPDCIVGRHVRSRHAPVSHVNGKGFRDYTQTVLNVGVNSKVGLRSEELLPVPLTISRNVATRAAAGRATLAADLKVHLAKGVNIATTTDIWTDDINKASFLSVTLHLVDNDFKLHHRTLACCPFPFPHTGSDVLEKFEGILHSFDATYPSLVTVVSDHGSNMHSADGIPSVYKWVPCCDHIIGTIVTTLIDKRTRLVEGKKTAPFYEYYDVAPPLFDMIDDIKALVTYVKQAHI</sequence>
<protein>
    <submittedName>
        <fullName evidence="1">Uncharacterized protein</fullName>
    </submittedName>
</protein>
<comment type="caution">
    <text evidence="1">The sequence shown here is derived from an EMBL/GenBank/DDBJ whole genome shotgun (WGS) entry which is preliminary data.</text>
</comment>
<evidence type="ECO:0000313" key="2">
    <source>
        <dbReference type="Proteomes" id="UP001163321"/>
    </source>
</evidence>
<dbReference type="EMBL" id="CM047581">
    <property type="protein sequence ID" value="KAI9916162.1"/>
    <property type="molecule type" value="Genomic_DNA"/>
</dbReference>
<gene>
    <name evidence="1" type="ORF">PsorP6_016726</name>
</gene>
<reference evidence="1 2" key="1">
    <citation type="journal article" date="2022" name="bioRxiv">
        <title>The genome of the oomycete Peronosclerospora sorghi, a cosmopolitan pathogen of maize and sorghum, is inflated with dispersed pseudogenes.</title>
        <authorList>
            <person name="Fletcher K."/>
            <person name="Martin F."/>
            <person name="Isakeit T."/>
            <person name="Cavanaugh K."/>
            <person name="Magill C."/>
            <person name="Michelmore R."/>
        </authorList>
    </citation>
    <scope>NUCLEOTIDE SEQUENCE [LARGE SCALE GENOMIC DNA]</scope>
    <source>
        <strain evidence="1">P6</strain>
    </source>
</reference>
<keyword evidence="2" id="KW-1185">Reference proteome</keyword>
<proteinExistence type="predicted"/>
<dbReference type="Proteomes" id="UP001163321">
    <property type="component" value="Chromosome 2"/>
</dbReference>
<accession>A0ACC0WBP7</accession>
<organism evidence="1 2">
    <name type="scientific">Peronosclerospora sorghi</name>
    <dbReference type="NCBI Taxonomy" id="230839"/>
    <lineage>
        <taxon>Eukaryota</taxon>
        <taxon>Sar</taxon>
        <taxon>Stramenopiles</taxon>
        <taxon>Oomycota</taxon>
        <taxon>Peronosporomycetes</taxon>
        <taxon>Peronosporales</taxon>
        <taxon>Peronosporaceae</taxon>
        <taxon>Peronosclerospora</taxon>
    </lineage>
</organism>
<evidence type="ECO:0000313" key="1">
    <source>
        <dbReference type="EMBL" id="KAI9916162.1"/>
    </source>
</evidence>